<organism evidence="2 3">
    <name type="scientific">[Kitasatospora] papulosa</name>
    <dbReference type="NCBI Taxonomy" id="1464011"/>
    <lineage>
        <taxon>Bacteria</taxon>
        <taxon>Bacillati</taxon>
        <taxon>Actinomycetota</taxon>
        <taxon>Actinomycetes</taxon>
        <taxon>Kitasatosporales</taxon>
        <taxon>Streptomycetaceae</taxon>
        <taxon>Streptomyces</taxon>
    </lineage>
</organism>
<keyword evidence="2" id="KW-0378">Hydrolase</keyword>
<evidence type="ECO:0000259" key="1">
    <source>
        <dbReference type="PROSITE" id="PS51199"/>
    </source>
</evidence>
<dbReference type="Gene3D" id="1.10.860.10">
    <property type="entry name" value="DNAb Helicase, Chain A"/>
    <property type="match status" value="1"/>
</dbReference>
<dbReference type="PANTHER" id="PTHR30153">
    <property type="entry name" value="REPLICATIVE DNA HELICASE DNAB"/>
    <property type="match status" value="1"/>
</dbReference>
<evidence type="ECO:0000313" key="3">
    <source>
        <dbReference type="Proteomes" id="UP001622496"/>
    </source>
</evidence>
<gene>
    <name evidence="2" type="ORF">OG560_29530</name>
</gene>
<keyword evidence="2" id="KW-0347">Helicase</keyword>
<evidence type="ECO:0000313" key="2">
    <source>
        <dbReference type="EMBL" id="WTP69340.1"/>
    </source>
</evidence>
<dbReference type="EMBL" id="CP108135">
    <property type="protein sequence ID" value="WTP69340.1"/>
    <property type="molecule type" value="Genomic_DNA"/>
</dbReference>
<accession>A0ABZ1KA67</accession>
<feature type="domain" description="SF4 helicase" evidence="1">
    <location>
        <begin position="190"/>
        <end position="456"/>
    </location>
</feature>
<keyword evidence="2" id="KW-0547">Nucleotide-binding</keyword>
<dbReference type="InterPro" id="IPR016136">
    <property type="entry name" value="DNA_helicase_N/primase_C"/>
</dbReference>
<dbReference type="PANTHER" id="PTHR30153:SF2">
    <property type="entry name" value="REPLICATIVE DNA HELICASE"/>
    <property type="match status" value="1"/>
</dbReference>
<proteinExistence type="predicted"/>
<dbReference type="InterPro" id="IPR027417">
    <property type="entry name" value="P-loop_NTPase"/>
</dbReference>
<dbReference type="SUPFAM" id="SSF52540">
    <property type="entry name" value="P-loop containing nucleoside triphosphate hydrolases"/>
    <property type="match status" value="1"/>
</dbReference>
<dbReference type="CDD" id="cd00984">
    <property type="entry name" value="DnaB_C"/>
    <property type="match status" value="1"/>
</dbReference>
<keyword evidence="3" id="KW-1185">Reference proteome</keyword>
<dbReference type="PROSITE" id="PS51199">
    <property type="entry name" value="SF4_HELICASE"/>
    <property type="match status" value="1"/>
</dbReference>
<reference evidence="2 3" key="1">
    <citation type="submission" date="2022-10" db="EMBL/GenBank/DDBJ databases">
        <title>The complete genomes of actinobacterial strains from the NBC collection.</title>
        <authorList>
            <person name="Joergensen T.S."/>
            <person name="Alvarez Arevalo M."/>
            <person name="Sterndorff E.B."/>
            <person name="Faurdal D."/>
            <person name="Vuksanovic O."/>
            <person name="Mourched A.-S."/>
            <person name="Charusanti P."/>
            <person name="Shaw S."/>
            <person name="Blin K."/>
            <person name="Weber T."/>
        </authorList>
    </citation>
    <scope>NUCLEOTIDE SEQUENCE [LARGE SCALE GENOMIC DNA]</scope>
    <source>
        <strain evidence="2 3">NBC_00185</strain>
    </source>
</reference>
<dbReference type="Gene3D" id="3.40.50.300">
    <property type="entry name" value="P-loop containing nucleotide triphosphate hydrolases"/>
    <property type="match status" value="1"/>
</dbReference>
<dbReference type="Proteomes" id="UP001622496">
    <property type="component" value="Chromosome"/>
</dbReference>
<name>A0ABZ1KA67_9ACTN</name>
<dbReference type="Pfam" id="PF03796">
    <property type="entry name" value="DnaB_C"/>
    <property type="match status" value="1"/>
</dbReference>
<protein>
    <submittedName>
        <fullName evidence="2">Replicative DNA helicase</fullName>
    </submittedName>
</protein>
<sequence>MSTDMWDGPLDDQPAMALPGDPEAEKILAATAMQRPGIVDDLAMQGFDPADFTDDRYRWVWFAVEELATSFKEGEIRYLPVARQLQAWRAEGRIASVPLAEADLRTLYDHAQPGSEGYFADRVTKKAIAARLIAHGHASILRGKSAAFDPDEDVAASQAELDGVVRVSSDSETTLVGDLLAGVIERATTPPTNDDRIPTGFIDLDELLCGGWAPGQMVVVGARPAMGKTTFGLGLARAAAIRHGIPTLFESLEMGNAELGNSIVSAEGQVALHHIKQGVVGEDVSATQRMARAVAKIQPAPLHINDEANLSMPTLRARVRNLVRTEGLRLVVVDYLQLMQAPRAESRQVAVSEMSRQLKLLAKEFQITVVVLAQLNRGPEQRTEKRPMVSDLRESGAIEQDADIVILLHREDAYEKESPRAGEADLIIGKHRGGPTGTITTAFQGHYARFVDMAQT</sequence>
<keyword evidence="2" id="KW-0067">ATP-binding</keyword>
<dbReference type="GO" id="GO:0004386">
    <property type="term" value="F:helicase activity"/>
    <property type="evidence" value="ECO:0007669"/>
    <property type="project" value="UniProtKB-KW"/>
</dbReference>
<dbReference type="RefSeq" id="WP_352229657.1">
    <property type="nucleotide sequence ID" value="NZ_CP108135.1"/>
</dbReference>
<dbReference type="InterPro" id="IPR007694">
    <property type="entry name" value="DNA_helicase_DnaB-like_C"/>
</dbReference>